<protein>
    <recommendedName>
        <fullName evidence="5">Tyrosine-protein phosphatase</fullName>
    </recommendedName>
</protein>
<dbReference type="Proteomes" id="UP000630445">
    <property type="component" value="Unassembled WGS sequence"/>
</dbReference>
<evidence type="ECO:0000313" key="4">
    <source>
        <dbReference type="Proteomes" id="UP000662466"/>
    </source>
</evidence>
<dbReference type="PANTHER" id="PTHR31126">
    <property type="entry name" value="TYROSINE-PROTEIN PHOSPHATASE"/>
    <property type="match status" value="1"/>
</dbReference>
<dbReference type="AlphaFoldDB" id="A0A8H6QCB4"/>
<evidence type="ECO:0000313" key="3">
    <source>
        <dbReference type="Proteomes" id="UP000630445"/>
    </source>
</evidence>
<comment type="caution">
    <text evidence="2">The sequence shown here is derived from an EMBL/GenBank/DDBJ whole genome shotgun (WGS) entry which is preliminary data.</text>
</comment>
<keyword evidence="3" id="KW-1185">Reference proteome</keyword>
<dbReference type="InterPro" id="IPR026893">
    <property type="entry name" value="Tyr/Ser_Pase_IphP-type"/>
</dbReference>
<dbReference type="Pfam" id="PF13350">
    <property type="entry name" value="Y_phosphatase3"/>
    <property type="match status" value="1"/>
</dbReference>
<evidence type="ECO:0000313" key="2">
    <source>
        <dbReference type="EMBL" id="KAF7169402.1"/>
    </source>
</evidence>
<dbReference type="GO" id="GO:0004721">
    <property type="term" value="F:phosphoprotein phosphatase activity"/>
    <property type="evidence" value="ECO:0007669"/>
    <property type="project" value="InterPro"/>
</dbReference>
<dbReference type="PANTHER" id="PTHR31126:SF1">
    <property type="entry name" value="TYROSINE SPECIFIC PROTEIN PHOSPHATASES DOMAIN-CONTAINING PROTEIN"/>
    <property type="match status" value="1"/>
</dbReference>
<dbReference type="Proteomes" id="UP000662466">
    <property type="component" value="Unassembled WGS sequence"/>
</dbReference>
<gene>
    <name evidence="1" type="ORF">CNMCM5793_004113</name>
    <name evidence="2" type="ORF">CNMCM6106_004327</name>
</gene>
<reference evidence="2" key="1">
    <citation type="submission" date="2020-06" db="EMBL/GenBank/DDBJ databases">
        <title>Draft genome sequences of strains closely related to Aspergillus parafelis and Aspergillus hiratsukae.</title>
        <authorList>
            <person name="Dos Santos R.A.C."/>
            <person name="Rivero-Menendez O."/>
            <person name="Steenwyk J.L."/>
            <person name="Mead M.E."/>
            <person name="Goldman G.H."/>
            <person name="Alastruey-Izquierdo A."/>
            <person name="Rokas A."/>
        </authorList>
    </citation>
    <scope>NUCLEOTIDE SEQUENCE</scope>
    <source>
        <strain evidence="1">CNM-CM5793</strain>
        <strain evidence="2">CNM-CM6106</strain>
    </source>
</reference>
<dbReference type="EMBL" id="JACBAD010001873">
    <property type="protein sequence ID" value="KAF7131126.1"/>
    <property type="molecule type" value="Genomic_DNA"/>
</dbReference>
<evidence type="ECO:0000313" key="1">
    <source>
        <dbReference type="EMBL" id="KAF7131126.1"/>
    </source>
</evidence>
<dbReference type="SUPFAM" id="SSF52799">
    <property type="entry name" value="(Phosphotyrosine protein) phosphatases II"/>
    <property type="match status" value="1"/>
</dbReference>
<proteinExistence type="predicted"/>
<dbReference type="Gene3D" id="3.90.190.10">
    <property type="entry name" value="Protein tyrosine phosphatase superfamily"/>
    <property type="match status" value="1"/>
</dbReference>
<dbReference type="OrthoDB" id="449382at2759"/>
<organism evidence="2 4">
    <name type="scientific">Aspergillus hiratsukae</name>
    <dbReference type="NCBI Taxonomy" id="1194566"/>
    <lineage>
        <taxon>Eukaryota</taxon>
        <taxon>Fungi</taxon>
        <taxon>Dikarya</taxon>
        <taxon>Ascomycota</taxon>
        <taxon>Pezizomycotina</taxon>
        <taxon>Eurotiomycetes</taxon>
        <taxon>Eurotiomycetidae</taxon>
        <taxon>Eurotiales</taxon>
        <taxon>Aspergillaceae</taxon>
        <taxon>Aspergillus</taxon>
        <taxon>Aspergillus subgen. Fumigati</taxon>
    </lineage>
</organism>
<dbReference type="EMBL" id="JACBAF010002039">
    <property type="protein sequence ID" value="KAF7169402.1"/>
    <property type="molecule type" value="Genomic_DNA"/>
</dbReference>
<sequence length="284" mass="32271">MKDNIHLSAIKEKLWGSSHQPGQPSSSPQILGLYNFRDVGGYEVCDTKVVRRRYLFRSANLRNVSQAGLQTLRDHFGIKAIFELRSDENSETTIAIEGITTQHITTINWEESRKILLRHFNRLSDDVVESFMVIYEHYCTVSAPAYRKIFAHIRDRFDSPLLVYDDLGKDQTGVFTAIVLNLLGVSDEDIIGEYHRSEAEIEGLIPEKSARLPGLSIFDGRPPDNLEKHFLAPREVMRAFLVYLGLTYGGGEGYLTFLGFAEAEIELIKNNLIESKTVRDIPYT</sequence>
<evidence type="ECO:0008006" key="5">
    <source>
        <dbReference type="Google" id="ProtNLM"/>
    </source>
</evidence>
<dbReference type="InterPro" id="IPR029021">
    <property type="entry name" value="Prot-tyrosine_phosphatase-like"/>
</dbReference>
<accession>A0A8H6QCB4</accession>
<name>A0A8H6QCB4_9EURO</name>